<dbReference type="AlphaFoldDB" id="D8UD21"/>
<feature type="region of interest" description="Disordered" evidence="1">
    <location>
        <begin position="1"/>
        <end position="23"/>
    </location>
</feature>
<gene>
    <name evidence="3" type="ORF">VOLCADRAFT_107294</name>
</gene>
<feature type="domain" description="Erythromycin biosynthesis protein CIII-like C-terminal" evidence="2">
    <location>
        <begin position="206"/>
        <end position="293"/>
    </location>
</feature>
<dbReference type="EMBL" id="GL378383">
    <property type="protein sequence ID" value="EFJ42354.1"/>
    <property type="molecule type" value="Genomic_DNA"/>
</dbReference>
<dbReference type="InterPro" id="IPR050426">
    <property type="entry name" value="Glycosyltransferase_28"/>
</dbReference>
<dbReference type="InParanoid" id="D8UD21"/>
<feature type="compositionally biased region" description="Low complexity" evidence="1">
    <location>
        <begin position="182"/>
        <end position="191"/>
    </location>
</feature>
<evidence type="ECO:0000256" key="1">
    <source>
        <dbReference type="SAM" id="MobiDB-lite"/>
    </source>
</evidence>
<dbReference type="Proteomes" id="UP000001058">
    <property type="component" value="Unassembled WGS sequence"/>
</dbReference>
<dbReference type="Pfam" id="PF06722">
    <property type="entry name" value="EryCIII-like_C"/>
    <property type="match status" value="1"/>
</dbReference>
<dbReference type="InterPro" id="IPR010610">
    <property type="entry name" value="EryCIII-like_C"/>
</dbReference>
<feature type="region of interest" description="Disordered" evidence="1">
    <location>
        <begin position="42"/>
        <end position="109"/>
    </location>
</feature>
<organism evidence="4">
    <name type="scientific">Volvox carteri f. nagariensis</name>
    <dbReference type="NCBI Taxonomy" id="3068"/>
    <lineage>
        <taxon>Eukaryota</taxon>
        <taxon>Viridiplantae</taxon>
        <taxon>Chlorophyta</taxon>
        <taxon>core chlorophytes</taxon>
        <taxon>Chlorophyceae</taxon>
        <taxon>CS clade</taxon>
        <taxon>Chlamydomonadales</taxon>
        <taxon>Volvocaceae</taxon>
        <taxon>Volvox</taxon>
    </lineage>
</organism>
<feature type="compositionally biased region" description="Low complexity" evidence="1">
    <location>
        <begin position="64"/>
        <end position="82"/>
    </location>
</feature>
<dbReference type="GO" id="GO:0016757">
    <property type="term" value="F:glycosyltransferase activity"/>
    <property type="evidence" value="ECO:0007669"/>
    <property type="project" value="UniProtKB-ARBA"/>
</dbReference>
<name>D8UD21_VOLCA</name>
<accession>D8UD21</accession>
<reference evidence="3 4" key="1">
    <citation type="journal article" date="2010" name="Science">
        <title>Genomic analysis of organismal complexity in the multicellular green alga Volvox carteri.</title>
        <authorList>
            <person name="Prochnik S.E."/>
            <person name="Umen J."/>
            <person name="Nedelcu A.M."/>
            <person name="Hallmann A."/>
            <person name="Miller S.M."/>
            <person name="Nishii I."/>
            <person name="Ferris P."/>
            <person name="Kuo A."/>
            <person name="Mitros T."/>
            <person name="Fritz-Laylin L.K."/>
            <person name="Hellsten U."/>
            <person name="Chapman J."/>
            <person name="Simakov O."/>
            <person name="Rensing S.A."/>
            <person name="Terry A."/>
            <person name="Pangilinan J."/>
            <person name="Kapitonov V."/>
            <person name="Jurka J."/>
            <person name="Salamov A."/>
            <person name="Shapiro H."/>
            <person name="Schmutz J."/>
            <person name="Grimwood J."/>
            <person name="Lindquist E."/>
            <person name="Lucas S."/>
            <person name="Grigoriev I.V."/>
            <person name="Schmitt R."/>
            <person name="Kirk D."/>
            <person name="Rokhsar D.S."/>
        </authorList>
    </citation>
    <scope>NUCLEOTIDE SEQUENCE [LARGE SCALE GENOMIC DNA]</scope>
    <source>
        <strain evidence="4">f. Nagariensis / Eve</strain>
    </source>
</reference>
<evidence type="ECO:0000259" key="2">
    <source>
        <dbReference type="Pfam" id="PF06722"/>
    </source>
</evidence>
<dbReference type="OrthoDB" id="529371at2759"/>
<sequence>MLLSPPPAAVPSACSSDTTTSALPPPTICATVLLLPTTFTFSPTLEQRQEEGEGSGKGEGRGGADSARSSSTTASSSPSPTGHVSRKGGPPRVPQPPFHSEPHTGDRKPIYIGFGSMTVSEGRAVAAAIREAVAATGVRAVMSAGNWGCLTQDGTDGGRGEGKEEENGCAVSRGGGSEGALDSTAGAAASPTGGGGDDDILFVHEDVPHTWLFPRCSAVIHHGGVGTTAAGLMAGCPTFIAPSFGDLFFWGELCGRAGVGPAPIPIYKLTARDLERAIRVLMSENVRAAAKRVGSRLSRLKTLPAKLQRLDAIFPSFVTARRDRGEARNGPNLDLQKLHEAREIPAGQRVDFSVVIGHAVYQTNSDTKVLPPGCMTGLEFLRFYKMPMDMGATTTATSSQGTLPPGGVHGLGSATSDTMVSSAIKAITDSLRGFAGSFRILTSSADTNARLSKTWSSIVNFDPHQYADKFEAQAYKNLDSMTKWMRDLQDAVFKPKA</sequence>
<evidence type="ECO:0000313" key="3">
    <source>
        <dbReference type="EMBL" id="EFJ42354.1"/>
    </source>
</evidence>
<dbReference type="SUPFAM" id="SSF53756">
    <property type="entry name" value="UDP-Glycosyltransferase/glycogen phosphorylase"/>
    <property type="match status" value="1"/>
</dbReference>
<keyword evidence="4" id="KW-1185">Reference proteome</keyword>
<feature type="compositionally biased region" description="Basic and acidic residues" evidence="1">
    <location>
        <begin position="100"/>
        <end position="109"/>
    </location>
</feature>
<dbReference type="KEGG" id="vcn:VOLCADRAFT_107294"/>
<dbReference type="PANTHER" id="PTHR48050">
    <property type="entry name" value="STEROL 3-BETA-GLUCOSYLTRANSFERASE"/>
    <property type="match status" value="1"/>
</dbReference>
<feature type="region of interest" description="Disordered" evidence="1">
    <location>
        <begin position="153"/>
        <end position="192"/>
    </location>
</feature>
<dbReference type="Gene3D" id="3.40.50.2000">
    <property type="entry name" value="Glycogen Phosphorylase B"/>
    <property type="match status" value="2"/>
</dbReference>
<dbReference type="GeneID" id="9619843"/>
<feature type="compositionally biased region" description="Basic and acidic residues" evidence="1">
    <location>
        <begin position="156"/>
        <end position="166"/>
    </location>
</feature>
<dbReference type="PANTHER" id="PTHR48050:SF13">
    <property type="entry name" value="STEROL 3-BETA-GLUCOSYLTRANSFERASE UGT80A2"/>
    <property type="match status" value="1"/>
</dbReference>
<dbReference type="RefSeq" id="XP_002956587.1">
    <property type="nucleotide sequence ID" value="XM_002956541.1"/>
</dbReference>
<proteinExistence type="predicted"/>
<dbReference type="eggNOG" id="KOG1192">
    <property type="taxonomic scope" value="Eukaryota"/>
</dbReference>
<evidence type="ECO:0000313" key="4">
    <source>
        <dbReference type="Proteomes" id="UP000001058"/>
    </source>
</evidence>
<feature type="compositionally biased region" description="Basic and acidic residues" evidence="1">
    <location>
        <begin position="47"/>
        <end position="62"/>
    </location>
</feature>
<protein>
    <recommendedName>
        <fullName evidence="2">Erythromycin biosynthesis protein CIII-like C-terminal domain-containing protein</fullName>
    </recommendedName>
</protein>